<name>A0A1W1I4W6_9BACT</name>
<gene>
    <name evidence="2" type="ORF">NSJP_1757</name>
</gene>
<dbReference type="Pfam" id="PF09411">
    <property type="entry name" value="PagL"/>
    <property type="match status" value="1"/>
</dbReference>
<dbReference type="STRING" id="1325564.NSJP_1757"/>
<dbReference type="Proteomes" id="UP000192042">
    <property type="component" value="Chromosome I"/>
</dbReference>
<evidence type="ECO:0000256" key="1">
    <source>
        <dbReference type="SAM" id="Phobius"/>
    </source>
</evidence>
<evidence type="ECO:0008006" key="4">
    <source>
        <dbReference type="Google" id="ProtNLM"/>
    </source>
</evidence>
<feature type="transmembrane region" description="Helical" evidence="1">
    <location>
        <begin position="12"/>
        <end position="30"/>
    </location>
</feature>
<organism evidence="2 3">
    <name type="scientific">Nitrospira japonica</name>
    <dbReference type="NCBI Taxonomy" id="1325564"/>
    <lineage>
        <taxon>Bacteria</taxon>
        <taxon>Pseudomonadati</taxon>
        <taxon>Nitrospirota</taxon>
        <taxon>Nitrospiria</taxon>
        <taxon>Nitrospirales</taxon>
        <taxon>Nitrospiraceae</taxon>
        <taxon>Nitrospira</taxon>
    </lineage>
</organism>
<accession>A0A1W1I4W6</accession>
<dbReference type="KEGG" id="nja:NSJP_1757"/>
<evidence type="ECO:0000313" key="3">
    <source>
        <dbReference type="Proteomes" id="UP000192042"/>
    </source>
</evidence>
<proteinExistence type="predicted"/>
<dbReference type="AlphaFoldDB" id="A0A1W1I4W6"/>
<keyword evidence="1" id="KW-0472">Membrane</keyword>
<keyword evidence="1" id="KW-0812">Transmembrane</keyword>
<dbReference type="Gene3D" id="2.40.160.20">
    <property type="match status" value="1"/>
</dbReference>
<protein>
    <recommendedName>
        <fullName evidence="4">Acyloxyacyl hydrolase</fullName>
    </recommendedName>
</protein>
<dbReference type="InterPro" id="IPR018550">
    <property type="entry name" value="Lipid-A_deacylase-rel"/>
</dbReference>
<sequence length="195" mass="21734">MRQARGRGKLRYACVVWLWIVGVGSLGWAGEFRLESLAVRGGFSGISPLEEEQKYYFRQADLVLTARLPWERDLGTDWVLGTKLLTSGGVLNAAQETNGIFTLVPLDVLIGRKDGLLSFDMGIGGALLTDHKYGVQNFGGAFQFVWTFGVTSRFLGPLGLGYHFQHYSDATLYGSHSRGGDFHLFELIYWFKTGR</sequence>
<dbReference type="RefSeq" id="WP_172834232.1">
    <property type="nucleotide sequence ID" value="NZ_LT828648.1"/>
</dbReference>
<keyword evidence="1" id="KW-1133">Transmembrane helix</keyword>
<keyword evidence="3" id="KW-1185">Reference proteome</keyword>
<reference evidence="2 3" key="1">
    <citation type="submission" date="2017-03" db="EMBL/GenBank/DDBJ databases">
        <authorList>
            <person name="Afonso C.L."/>
            <person name="Miller P.J."/>
            <person name="Scott M.A."/>
            <person name="Spackman E."/>
            <person name="Goraichik I."/>
            <person name="Dimitrov K.M."/>
            <person name="Suarez D.L."/>
            <person name="Swayne D.E."/>
        </authorList>
    </citation>
    <scope>NUCLEOTIDE SEQUENCE [LARGE SCALE GENOMIC DNA]</scope>
    <source>
        <strain evidence="2">Genome sequencing of Nitrospira japonica strain NJ11</strain>
    </source>
</reference>
<evidence type="ECO:0000313" key="2">
    <source>
        <dbReference type="EMBL" id="SLM47929.1"/>
    </source>
</evidence>
<dbReference type="EMBL" id="LT828648">
    <property type="protein sequence ID" value="SLM47929.1"/>
    <property type="molecule type" value="Genomic_DNA"/>
</dbReference>